<evidence type="ECO:0000313" key="1">
    <source>
        <dbReference type="EMBL" id="SPN79415.1"/>
    </source>
</evidence>
<accession>A0A2R8FEJ9</accession>
<sequence length="251" mass="28768">MQRIGRFSNPSQETDPQALLEMEAILEELARAQISPLNKGEKILKKRGPDPDYVLTFSDPDGKIDSIVGLNERNLELAFQVEEMGSIATFVEAEEQGDQSKINTLLENGFRASLAERALSGIHTTDAGDTDDQRLFMLLALIATSLEIREPRPNNVSVVISSFNLTRPTGYRRWMDDLYDTDRPRDSLLYVHLKPAYDREEVRLTLQEILPGLRFWINGNNLIIPIRELQEHIVSFYQRPTRRSARLFLLR</sequence>
<proteinExistence type="predicted"/>
<reference evidence="1" key="1">
    <citation type="submission" date="2018-03" db="EMBL/GenBank/DDBJ databases">
        <authorList>
            <consortium name="Urmite Genomes"/>
        </authorList>
    </citation>
    <scope>NUCLEOTIDE SEQUENCE [LARGE SCALE GENOMIC DNA]</scope>
    <source>
        <strain evidence="1">IHUMI-27.7</strain>
    </source>
</reference>
<protein>
    <submittedName>
        <fullName evidence="1">Uncharacterized protein</fullName>
    </submittedName>
</protein>
<dbReference type="EMBL" id="LT994651">
    <property type="protein sequence ID" value="SPN79415.1"/>
    <property type="molecule type" value="Genomic_DNA"/>
</dbReference>
<name>A0A2R8FEJ9_9VIRU</name>
<evidence type="ECO:0000313" key="2">
    <source>
        <dbReference type="Proteomes" id="UP000273054"/>
    </source>
</evidence>
<gene>
    <name evidence="1" type="ORF">BRZCDTV_329</name>
</gene>
<organism evidence="1">
    <name type="scientific">Brazilian cedratvirus IHUMI</name>
    <dbReference type="NCBI Taxonomy" id="2126980"/>
    <lineage>
        <taxon>Viruses</taxon>
        <taxon>Pithoviruses</taxon>
        <taxon>Orthocedratvirinae</taxon>
        <taxon>Alphacedratvirus</taxon>
        <taxon>Alphacedratvirus brasiliense</taxon>
    </lineage>
</organism>
<keyword evidence="2" id="KW-1185">Reference proteome</keyword>
<dbReference type="Proteomes" id="UP000273054">
    <property type="component" value="Segment"/>
</dbReference>